<evidence type="ECO:0000259" key="3">
    <source>
        <dbReference type="Pfam" id="PF02525"/>
    </source>
</evidence>
<dbReference type="GO" id="GO:0010181">
    <property type="term" value="F:FMN binding"/>
    <property type="evidence" value="ECO:0007669"/>
    <property type="project" value="TreeGrafter"/>
</dbReference>
<keyword evidence="2" id="KW-0560">Oxidoreductase</keyword>
<evidence type="ECO:0000256" key="1">
    <source>
        <dbReference type="ARBA" id="ARBA00006252"/>
    </source>
</evidence>
<protein>
    <submittedName>
        <fullName evidence="4">Nitroreductase</fullName>
    </submittedName>
</protein>
<evidence type="ECO:0000313" key="4">
    <source>
        <dbReference type="EMBL" id="KIU05908.1"/>
    </source>
</evidence>
<dbReference type="PANTHER" id="PTHR47307">
    <property type="entry name" value="GLUTATHIONE-REGULATED POTASSIUM-EFFLUX SYSTEM ANCILLARY PROTEIN KEFG"/>
    <property type="match status" value="1"/>
</dbReference>
<dbReference type="AlphaFoldDB" id="A0A0A1M305"/>
<proteinExistence type="inferred from homology"/>
<dbReference type="Proteomes" id="UP000032247">
    <property type="component" value="Unassembled WGS sequence"/>
</dbReference>
<evidence type="ECO:0000313" key="5">
    <source>
        <dbReference type="Proteomes" id="UP000032247"/>
    </source>
</evidence>
<comment type="similarity">
    <text evidence="1">Belongs to the NAD(P)H dehydrogenase (quinone) family.</text>
</comment>
<organism evidence="4 5">
    <name type="scientific">Bacillus subtilis</name>
    <dbReference type="NCBI Taxonomy" id="1423"/>
    <lineage>
        <taxon>Bacteria</taxon>
        <taxon>Bacillati</taxon>
        <taxon>Bacillota</taxon>
        <taxon>Bacilli</taxon>
        <taxon>Bacillales</taxon>
        <taxon>Bacillaceae</taxon>
        <taxon>Bacillus</taxon>
    </lineage>
</organism>
<dbReference type="InterPro" id="IPR003680">
    <property type="entry name" value="Flavodoxin_fold"/>
</dbReference>
<accession>A0A0A1M305</accession>
<dbReference type="PANTHER" id="PTHR47307:SF1">
    <property type="entry name" value="GLUTATHIONE-REGULATED POTASSIUM-EFFLUX SYSTEM ANCILLARY PROTEIN KEFG"/>
    <property type="match status" value="1"/>
</dbReference>
<reference evidence="4 5" key="1">
    <citation type="submission" date="2014-12" db="EMBL/GenBank/DDBJ databases">
        <title>Comparative genome analysis of Bacillus coagulans HM-08, Clostridium butyricum HM-68, Bacillus subtilis HM-66 and Bacillus licheniformis BL-09.</title>
        <authorList>
            <person name="Zhang H."/>
        </authorList>
    </citation>
    <scope>NUCLEOTIDE SEQUENCE [LARGE SCALE GENOMIC DNA]</scope>
    <source>
        <strain evidence="4 5">HM-66</strain>
    </source>
</reference>
<dbReference type="FunFam" id="3.40.50.360:FF:000013">
    <property type="entry name" value="Glutathione-regulated potassium-efflux system ancillary protein KefG"/>
    <property type="match status" value="1"/>
</dbReference>
<gene>
    <name evidence="4" type="ORF">SC09_contig4orf00842</name>
</gene>
<dbReference type="SUPFAM" id="SSF52218">
    <property type="entry name" value="Flavoproteins"/>
    <property type="match status" value="1"/>
</dbReference>
<name>A0A0A1M305_BACIU</name>
<dbReference type="SMR" id="A0A0A1M305"/>
<dbReference type="GO" id="GO:0009055">
    <property type="term" value="F:electron transfer activity"/>
    <property type="evidence" value="ECO:0007669"/>
    <property type="project" value="TreeGrafter"/>
</dbReference>
<dbReference type="InterPro" id="IPR046980">
    <property type="entry name" value="KefG/KefF"/>
</dbReference>
<dbReference type="Gene3D" id="3.40.50.360">
    <property type="match status" value="1"/>
</dbReference>
<comment type="caution">
    <text evidence="4">The sequence shown here is derived from an EMBL/GenBank/DDBJ whole genome shotgun (WGS) entry which is preliminary data.</text>
</comment>
<evidence type="ECO:0000256" key="2">
    <source>
        <dbReference type="ARBA" id="ARBA00023002"/>
    </source>
</evidence>
<feature type="domain" description="Flavodoxin-like fold" evidence="3">
    <location>
        <begin position="1"/>
        <end position="169"/>
    </location>
</feature>
<dbReference type="STRING" id="483913.AN935_18155"/>
<sequence length="175" mass="19955">MKILVLAVHPHMETSVVNKAWAEELSKHDNITVRDLYKEYPDEAIDVAKEQQLCEEYDRIVFQFPLYWYSSPPLLKKWQDLVLTYGWAFGSEGNALHGKELMLAVSTGSEAEKYQAGGANHYSISELLKPFQATSNLIGMKYLPPYVFYGVNYAAAEDISHSAKRLAEYIQQPFV</sequence>
<dbReference type="GO" id="GO:0003955">
    <property type="term" value="F:NAD(P)H dehydrogenase (quinone) activity"/>
    <property type="evidence" value="ECO:0007669"/>
    <property type="project" value="TreeGrafter"/>
</dbReference>
<dbReference type="PATRIC" id="fig|1423.173.peg.4453"/>
<dbReference type="RefSeq" id="WP_003242788.1">
    <property type="nucleotide sequence ID" value="NZ_AP024621.1"/>
</dbReference>
<dbReference type="EMBL" id="JXBC01000013">
    <property type="protein sequence ID" value="KIU05908.1"/>
    <property type="molecule type" value="Genomic_DNA"/>
</dbReference>
<dbReference type="InterPro" id="IPR029039">
    <property type="entry name" value="Flavoprotein-like_sf"/>
</dbReference>
<dbReference type="Pfam" id="PF02525">
    <property type="entry name" value="Flavodoxin_2"/>
    <property type="match status" value="1"/>
</dbReference>